<dbReference type="EMBL" id="AP013059">
    <property type="protein sequence ID" value="BAN25791.1"/>
    <property type="molecule type" value="Genomic_DNA"/>
</dbReference>
<accession>R4X0Y2</accession>
<keyword evidence="5" id="KW-0812">Transmembrane</keyword>
<dbReference type="STRING" id="758793.BRPE64_BCDS11300"/>
<dbReference type="InterPro" id="IPR001702">
    <property type="entry name" value="Porin_Gram-ve"/>
</dbReference>
<keyword evidence="6" id="KW-0732">Signal</keyword>
<evidence type="ECO:0000313" key="12">
    <source>
        <dbReference type="EMBL" id="BAN25791.1"/>
    </source>
</evidence>
<dbReference type="InterPro" id="IPR002299">
    <property type="entry name" value="Porin_Neis"/>
</dbReference>
<comment type="subunit">
    <text evidence="2">Homotrimer.</text>
</comment>
<dbReference type="HOGENOM" id="CLU_038238_0_1_4"/>
<evidence type="ECO:0000256" key="8">
    <source>
        <dbReference type="ARBA" id="ARBA00023114"/>
    </source>
</evidence>
<dbReference type="InterPro" id="IPR023614">
    <property type="entry name" value="Porin_dom_sf"/>
</dbReference>
<dbReference type="InterPro" id="IPR033900">
    <property type="entry name" value="Gram_neg_porin_domain"/>
</dbReference>
<dbReference type="CDD" id="cd00342">
    <property type="entry name" value="gram_neg_porins"/>
    <property type="match status" value="1"/>
</dbReference>
<keyword evidence="4" id="KW-1134">Transmembrane beta strand</keyword>
<reference evidence="12 13" key="1">
    <citation type="journal article" date="2013" name="Genome Announc.">
        <title>Complete Genome Sequence of Burkholderia sp. Strain RPE64, Bacterial Symbiont of the Bean Bug Riptortus pedestris.</title>
        <authorList>
            <person name="Shibata T.F."/>
            <person name="Maeda T."/>
            <person name="Nikoh N."/>
            <person name="Yamaguchi K."/>
            <person name="Oshima K."/>
            <person name="Hattori M."/>
            <person name="Nishiyama T."/>
            <person name="Hasebe M."/>
            <person name="Fukatsu T."/>
            <person name="Kikuchi Y."/>
            <person name="Shigenobu S."/>
        </authorList>
    </citation>
    <scope>NUCLEOTIDE SEQUENCE [LARGE SCALE GENOMIC DNA]</scope>
</reference>
<reference evidence="12 13" key="2">
    <citation type="journal article" date="2018" name="Int. J. Syst. Evol. Microbiol.">
        <title>Burkholderia insecticola sp. nov., a gut symbiotic bacterium of the bean bug Riptortus pedestris.</title>
        <authorList>
            <person name="Takeshita K."/>
            <person name="Tamaki H."/>
            <person name="Ohbayashi T."/>
            <person name="Meng X.-Y."/>
            <person name="Sone T."/>
            <person name="Mitani Y."/>
            <person name="Peeters C."/>
            <person name="Kikuchi Y."/>
            <person name="Vandamme P."/>
        </authorList>
    </citation>
    <scope>NUCLEOTIDE SEQUENCE [LARGE SCALE GENOMIC DNA]</scope>
    <source>
        <strain evidence="12">RPE64</strain>
    </source>
</reference>
<evidence type="ECO:0000259" key="11">
    <source>
        <dbReference type="Pfam" id="PF13609"/>
    </source>
</evidence>
<dbReference type="PANTHER" id="PTHR34501:SF9">
    <property type="entry name" value="MAJOR OUTER MEMBRANE PROTEIN P.IA"/>
    <property type="match status" value="1"/>
</dbReference>
<dbReference type="GO" id="GO:0015288">
    <property type="term" value="F:porin activity"/>
    <property type="evidence" value="ECO:0007669"/>
    <property type="project" value="UniProtKB-KW"/>
</dbReference>
<evidence type="ECO:0000256" key="6">
    <source>
        <dbReference type="ARBA" id="ARBA00022729"/>
    </source>
</evidence>
<evidence type="ECO:0000313" key="13">
    <source>
        <dbReference type="Proteomes" id="UP000013966"/>
    </source>
</evidence>
<evidence type="ECO:0000256" key="9">
    <source>
        <dbReference type="ARBA" id="ARBA00023136"/>
    </source>
</evidence>
<evidence type="ECO:0000256" key="3">
    <source>
        <dbReference type="ARBA" id="ARBA00022448"/>
    </source>
</evidence>
<evidence type="ECO:0000256" key="5">
    <source>
        <dbReference type="ARBA" id="ARBA00022692"/>
    </source>
</evidence>
<evidence type="ECO:0000256" key="10">
    <source>
        <dbReference type="ARBA" id="ARBA00023237"/>
    </source>
</evidence>
<dbReference type="GO" id="GO:0009279">
    <property type="term" value="C:cell outer membrane"/>
    <property type="evidence" value="ECO:0007669"/>
    <property type="project" value="UniProtKB-SubCell"/>
</dbReference>
<dbReference type="PRINTS" id="PR00184">
    <property type="entry name" value="NEISSPPORIN"/>
</dbReference>
<dbReference type="InterPro" id="IPR050298">
    <property type="entry name" value="Gram-neg_bact_OMP"/>
</dbReference>
<dbReference type="PANTHER" id="PTHR34501">
    <property type="entry name" value="PROTEIN YDDL-RELATED"/>
    <property type="match status" value="1"/>
</dbReference>
<proteinExistence type="predicted"/>
<dbReference type="Pfam" id="PF13609">
    <property type="entry name" value="Porin_4"/>
    <property type="match status" value="1"/>
</dbReference>
<keyword evidence="10" id="KW-0998">Cell outer membrane</keyword>
<keyword evidence="3" id="KW-0813">Transport</keyword>
<evidence type="ECO:0000256" key="4">
    <source>
        <dbReference type="ARBA" id="ARBA00022452"/>
    </source>
</evidence>
<comment type="subcellular location">
    <subcellularLocation>
        <location evidence="1">Cell outer membrane</location>
        <topology evidence="1">Multi-pass membrane protein</topology>
    </subcellularLocation>
</comment>
<dbReference type="GO" id="GO:0046930">
    <property type="term" value="C:pore complex"/>
    <property type="evidence" value="ECO:0007669"/>
    <property type="project" value="UniProtKB-KW"/>
</dbReference>
<feature type="domain" description="Porin" evidence="11">
    <location>
        <begin position="47"/>
        <end position="384"/>
    </location>
</feature>
<evidence type="ECO:0000256" key="7">
    <source>
        <dbReference type="ARBA" id="ARBA00023065"/>
    </source>
</evidence>
<keyword evidence="13" id="KW-1185">Reference proteome</keyword>
<dbReference type="PRINTS" id="PR00182">
    <property type="entry name" value="ECOLNEIPORIN"/>
</dbReference>
<dbReference type="PATRIC" id="fig|758793.3.peg.4039"/>
<dbReference type="AlphaFoldDB" id="R4X0Y2"/>
<keyword evidence="8" id="KW-0626">Porin</keyword>
<protein>
    <submittedName>
        <fullName evidence="12">Outer membrane porin OmpC family</fullName>
    </submittedName>
</protein>
<dbReference type="SUPFAM" id="SSF56935">
    <property type="entry name" value="Porins"/>
    <property type="match status" value="1"/>
</dbReference>
<dbReference type="GO" id="GO:0034220">
    <property type="term" value="P:monoatomic ion transmembrane transport"/>
    <property type="evidence" value="ECO:0007669"/>
    <property type="project" value="InterPro"/>
</dbReference>
<sequence length="423" mass="44333">MFFETVYIFSFLKLRNVALFSAPATTILIIRVENSMKRFALTSLSLAMLGAAGAAQAQTSVTLYGVIDAGIGYVSHANANGDKLVGMINGNLSGDRWGLKGQEDLGGGLKAIFQLENGFDVGTGRLGQGGREFGRQAFVGLSGAQWGTVTLGRQYDPLVDMVQGITADNYWGAIFATPGDIDNYDNSLRVSNAVKYVSPNFAGFQVEGLYGFSNLAGTTGQGQTWSAAATYNNGPLAVAGGYFYANNPSAGRVPPTTASGWGSPSSDSLFNSPVNAAYATAQAIGIARGAVQYSIGAFTIGGSYSNAQYKADGASRFGSEHFNVGNGFVNFQITPALLTGLGYTYTKSGGDTSATYHQVSLGADYSLSKRTDFYAVAAYQHASGDQRDASGTTSTAQASIGSYGFESGRSHQETVIVGVRHKF</sequence>
<evidence type="ECO:0000256" key="1">
    <source>
        <dbReference type="ARBA" id="ARBA00004571"/>
    </source>
</evidence>
<name>R4X0Y2_9BURK</name>
<dbReference type="Proteomes" id="UP000013966">
    <property type="component" value="Chromosome 2"/>
</dbReference>
<evidence type="ECO:0000256" key="2">
    <source>
        <dbReference type="ARBA" id="ARBA00011233"/>
    </source>
</evidence>
<dbReference type="KEGG" id="buo:BRPE64_BCDS11300"/>
<organism evidence="12 13">
    <name type="scientific">Caballeronia insecticola</name>
    <dbReference type="NCBI Taxonomy" id="758793"/>
    <lineage>
        <taxon>Bacteria</taxon>
        <taxon>Pseudomonadati</taxon>
        <taxon>Pseudomonadota</taxon>
        <taxon>Betaproteobacteria</taxon>
        <taxon>Burkholderiales</taxon>
        <taxon>Burkholderiaceae</taxon>
        <taxon>Caballeronia</taxon>
    </lineage>
</organism>
<keyword evidence="7" id="KW-0406">Ion transport</keyword>
<keyword evidence="9" id="KW-0472">Membrane</keyword>
<gene>
    <name evidence="12" type="ORF">BRPE64_BCDS11300</name>
</gene>
<dbReference type="Gene3D" id="2.40.160.10">
    <property type="entry name" value="Porin"/>
    <property type="match status" value="1"/>
</dbReference>